<feature type="transmembrane region" description="Helical" evidence="4">
    <location>
        <begin position="185"/>
        <end position="205"/>
    </location>
</feature>
<dbReference type="InterPro" id="IPR000595">
    <property type="entry name" value="cNMP-bd_dom"/>
</dbReference>
<evidence type="ECO:0000256" key="3">
    <source>
        <dbReference type="SAM" id="MobiDB-lite"/>
    </source>
</evidence>
<dbReference type="AlphaFoldDB" id="A0A314YIE6"/>
<dbReference type="EMBL" id="PJQY01001258">
    <property type="protein sequence ID" value="PQQ04258.1"/>
    <property type="molecule type" value="Genomic_DNA"/>
</dbReference>
<dbReference type="GO" id="GO:0034220">
    <property type="term" value="P:monoatomic ion transmembrane transport"/>
    <property type="evidence" value="ECO:0007669"/>
    <property type="project" value="UniProtKB-KW"/>
</dbReference>
<dbReference type="Proteomes" id="UP000250321">
    <property type="component" value="Unassembled WGS sequence"/>
</dbReference>
<keyword evidence="4" id="KW-0812">Transmembrane</keyword>
<dbReference type="PROSITE" id="PS50042">
    <property type="entry name" value="CNMP_BINDING_3"/>
    <property type="match status" value="1"/>
</dbReference>
<evidence type="ECO:0000256" key="4">
    <source>
        <dbReference type="SAM" id="Phobius"/>
    </source>
</evidence>
<feature type="domain" description="Cyclic nucleotide-binding" evidence="5">
    <location>
        <begin position="349"/>
        <end position="435"/>
    </location>
</feature>
<organism evidence="6 7">
    <name type="scientific">Prunus yedoensis var. nudiflora</name>
    <dbReference type="NCBI Taxonomy" id="2094558"/>
    <lineage>
        <taxon>Eukaryota</taxon>
        <taxon>Viridiplantae</taxon>
        <taxon>Streptophyta</taxon>
        <taxon>Embryophyta</taxon>
        <taxon>Tracheophyta</taxon>
        <taxon>Spermatophyta</taxon>
        <taxon>Magnoliopsida</taxon>
        <taxon>eudicotyledons</taxon>
        <taxon>Gunneridae</taxon>
        <taxon>Pentapetalae</taxon>
        <taxon>rosids</taxon>
        <taxon>fabids</taxon>
        <taxon>Rosales</taxon>
        <taxon>Rosaceae</taxon>
        <taxon>Amygdaloideae</taxon>
        <taxon>Amygdaleae</taxon>
        <taxon>Prunus</taxon>
    </lineage>
</organism>
<dbReference type="CDD" id="cd00038">
    <property type="entry name" value="CAP_ED"/>
    <property type="match status" value="1"/>
</dbReference>
<evidence type="ECO:0000313" key="6">
    <source>
        <dbReference type="EMBL" id="PQQ04258.1"/>
    </source>
</evidence>
<dbReference type="Gene3D" id="2.60.120.10">
    <property type="entry name" value="Jelly Rolls"/>
    <property type="match status" value="1"/>
</dbReference>
<evidence type="ECO:0000313" key="7">
    <source>
        <dbReference type="Proteomes" id="UP000250321"/>
    </source>
</evidence>
<protein>
    <recommendedName>
        <fullName evidence="5">Cyclic nucleotide-binding domain-containing protein</fullName>
    </recommendedName>
</protein>
<dbReference type="PANTHER" id="PTHR45651:SF68">
    <property type="entry name" value="ION TRANSPORT DOMAIN-CONTAINING PROTEIN"/>
    <property type="match status" value="1"/>
</dbReference>
<sequence length="486" mass="55871">MNTGSVEDLEDQRIQLSVQRGYSANGSTGSFRRRPNSVHPQPKRPSAPSVPQYPTSQTNQKKTTVEKLVLLLKPSWNTIFVTACVLAVSLDPLFFYIPIIDEKNKCLDMDVKLKNVALVLRSLFDVTFIVHIVYQIREAIKAVAEESDPNEEEQAAAKSTDWVSRFFDSFEHVDAIWEKLRWRSFITDILAVLPVPQVLLVVIFFKMGGPGYLENRKILNFFLLLQYVARIYRIYLSSEKITKSSGIWVKGLFNFFLYILAGHTYMQLQTSKAEEIRQKMIVTQRDLQSWMTRKCVPHKLQEVIIKNIKQKLEDNKDANLENLIAVLPWDTKKALKRHLCLDALKELPGLRGMDEKVLKMICDYLKPVSYTESYMFAEAGSPADRMIFITEGTMWILKTGDDSQAGKASPPVMIRKDLKKDDFYGHEQLLSWAARGNLLDFKNLPNWTENVRCHTNVEGFALSAKDLQSVVHKCRSLWKYNNPNSH</sequence>
<feature type="compositionally biased region" description="Polar residues" evidence="3">
    <location>
        <begin position="18"/>
        <end position="30"/>
    </location>
</feature>
<reference evidence="6 7" key="1">
    <citation type="submission" date="2018-02" db="EMBL/GenBank/DDBJ databases">
        <title>Draft genome of wild Prunus yedoensis var. nudiflora.</title>
        <authorList>
            <person name="Baek S."/>
            <person name="Kim J.-H."/>
            <person name="Choi K."/>
            <person name="Kim G.-B."/>
            <person name="Cho A."/>
            <person name="Jang H."/>
            <person name="Shin C.-H."/>
            <person name="Yu H.-J."/>
            <person name="Mun J.-H."/>
        </authorList>
    </citation>
    <scope>NUCLEOTIDE SEQUENCE [LARGE SCALE GENOMIC DNA]</scope>
    <source>
        <strain evidence="7">cv. Jeju island</strain>
        <tissue evidence="6">Leaf</tissue>
    </source>
</reference>
<dbReference type="InterPro" id="IPR014710">
    <property type="entry name" value="RmlC-like_jellyroll"/>
</dbReference>
<keyword evidence="1" id="KW-0813">Transport</keyword>
<keyword evidence="4" id="KW-0472">Membrane</keyword>
<keyword evidence="2" id="KW-0407">Ion channel</keyword>
<dbReference type="SUPFAM" id="SSF81324">
    <property type="entry name" value="Voltage-gated potassium channels"/>
    <property type="match status" value="1"/>
</dbReference>
<dbReference type="SUPFAM" id="SSF51206">
    <property type="entry name" value="cAMP-binding domain-like"/>
    <property type="match status" value="1"/>
</dbReference>
<evidence type="ECO:0000259" key="5">
    <source>
        <dbReference type="PROSITE" id="PS50042"/>
    </source>
</evidence>
<dbReference type="OrthoDB" id="1150719at2759"/>
<keyword evidence="7" id="KW-1185">Reference proteome</keyword>
<dbReference type="STRING" id="2094558.A0A314YIE6"/>
<feature type="transmembrane region" description="Helical" evidence="4">
    <location>
        <begin position="217"/>
        <end position="235"/>
    </location>
</feature>
<dbReference type="GO" id="GO:0016020">
    <property type="term" value="C:membrane"/>
    <property type="evidence" value="ECO:0007669"/>
    <property type="project" value="UniProtKB-SubCell"/>
</dbReference>
<dbReference type="InterPro" id="IPR018490">
    <property type="entry name" value="cNMP-bd_dom_sf"/>
</dbReference>
<feature type="region of interest" description="Disordered" evidence="3">
    <location>
        <begin position="18"/>
        <end position="59"/>
    </location>
</feature>
<evidence type="ECO:0000256" key="1">
    <source>
        <dbReference type="ARBA" id="ARBA00023286"/>
    </source>
</evidence>
<name>A0A314YIE6_PRUYE</name>
<keyword evidence="1" id="KW-1071">Ligand-gated ion channel</keyword>
<accession>A0A314YIE6</accession>
<dbReference type="PANTHER" id="PTHR45651">
    <property type="entry name" value="CYCLIC NUCLEOTIDE-GATED ION CHANNEL 15-RELATED-RELATED"/>
    <property type="match status" value="1"/>
</dbReference>
<keyword evidence="4" id="KW-1133">Transmembrane helix</keyword>
<proteinExistence type="predicted"/>
<keyword evidence="1" id="KW-0406">Ion transport</keyword>
<feature type="transmembrane region" description="Helical" evidence="4">
    <location>
        <begin position="247"/>
        <end position="266"/>
    </location>
</feature>
<feature type="transmembrane region" description="Helical" evidence="4">
    <location>
        <begin position="79"/>
        <end position="99"/>
    </location>
</feature>
<gene>
    <name evidence="6" type="ORF">Pyn_24844</name>
</gene>
<evidence type="ECO:0000256" key="2">
    <source>
        <dbReference type="ARBA" id="ARBA00023303"/>
    </source>
</evidence>
<comment type="caution">
    <text evidence="6">The sequence shown here is derived from an EMBL/GenBank/DDBJ whole genome shotgun (WGS) entry which is preliminary data.</text>
</comment>